<dbReference type="InterPro" id="IPR008391">
    <property type="entry name" value="AXE1_dom"/>
</dbReference>
<accession>A0AB39L287</accession>
<protein>
    <submittedName>
        <fullName evidence="4">Acetylxylan esterase</fullName>
    </submittedName>
</protein>
<dbReference type="SUPFAM" id="SSF53474">
    <property type="entry name" value="alpha/beta-Hydrolases"/>
    <property type="match status" value="1"/>
</dbReference>
<dbReference type="Gene3D" id="3.40.50.1820">
    <property type="entry name" value="alpha/beta hydrolase"/>
    <property type="match status" value="1"/>
</dbReference>
<dbReference type="GO" id="GO:0005976">
    <property type="term" value="P:polysaccharide metabolic process"/>
    <property type="evidence" value="ECO:0007669"/>
    <property type="project" value="TreeGrafter"/>
</dbReference>
<gene>
    <name evidence="4" type="ORF">AB5L97_15165</name>
</gene>
<reference evidence="4" key="1">
    <citation type="submission" date="2024-07" db="EMBL/GenBank/DDBJ databases">
        <authorList>
            <person name="fu j."/>
        </authorList>
    </citation>
    <scope>NUCLEOTIDE SEQUENCE</scope>
    <source>
        <strain evidence="4">P10A9</strain>
    </source>
</reference>
<feature type="active site" description="Charge relay system" evidence="1">
    <location>
        <position position="346"/>
    </location>
</feature>
<organism evidence="4">
    <name type="scientific">Sinomonas puerhi</name>
    <dbReference type="NCBI Taxonomy" id="3238584"/>
    <lineage>
        <taxon>Bacteria</taxon>
        <taxon>Bacillati</taxon>
        <taxon>Actinomycetota</taxon>
        <taxon>Actinomycetes</taxon>
        <taxon>Micrococcales</taxon>
        <taxon>Micrococcaceae</taxon>
        <taxon>Sinomonas</taxon>
    </lineage>
</organism>
<feature type="active site" description="Charge relay system" evidence="1">
    <location>
        <position position="302"/>
    </location>
</feature>
<feature type="binding site" evidence="2">
    <location>
        <position position="116"/>
    </location>
    <ligand>
        <name>substrate</name>
    </ligand>
</feature>
<dbReference type="KEGG" id="spue:AB5L97_15165"/>
<dbReference type="PANTHER" id="PTHR40111">
    <property type="entry name" value="CEPHALOSPORIN-C DEACETYLASE"/>
    <property type="match status" value="1"/>
</dbReference>
<sequence>MPVVDLPSDQLRAYAGGAAIPADFSEFWDATIAEARAHPLDVRFEGVETLLPLIDTFDVTFAGFGGQPIKAWLHLPAGWDAQTLTHDAARRLPRDAPPSTHDAARRLPAVVTYLGYSGGRGLPHQNTLWAQAGYAMLIMDSRGQGYGGQLGHTPDPHPSSGGNQYPGVMTRGLLSREDYYYRRIYTDALRAIEAVPAHPAVDAARVVVQGVSQGGGLALAAAGLAAGRLDGVVGCLPDVPFLCDYPRALEVASTGPYPELERYLVRHRDHVEAALMTLPYFDAVNHARFARVPAYFSVALRDTTCPPSTVYAAFNRYGEEAARAGHAASSGESVEKSIEEYQFNNHEGGGEHHVARQLVWLRKRLV</sequence>
<proteinExistence type="predicted"/>
<evidence type="ECO:0000259" key="3">
    <source>
        <dbReference type="Pfam" id="PF05448"/>
    </source>
</evidence>
<dbReference type="InterPro" id="IPR039069">
    <property type="entry name" value="CE7"/>
</dbReference>
<dbReference type="Pfam" id="PF05448">
    <property type="entry name" value="AXE1"/>
    <property type="match status" value="2"/>
</dbReference>
<feature type="domain" description="Acetyl xylan esterase" evidence="3">
    <location>
        <begin position="1"/>
        <end position="77"/>
    </location>
</feature>
<evidence type="ECO:0000313" key="4">
    <source>
        <dbReference type="EMBL" id="XDP44597.1"/>
    </source>
</evidence>
<dbReference type="PANTHER" id="PTHR40111:SF1">
    <property type="entry name" value="CEPHALOSPORIN-C DEACETYLASE"/>
    <property type="match status" value="1"/>
</dbReference>
<dbReference type="EMBL" id="CP163302">
    <property type="protein sequence ID" value="XDP44597.1"/>
    <property type="molecule type" value="Genomic_DNA"/>
</dbReference>
<name>A0AB39L287_9MICC</name>
<dbReference type="InterPro" id="IPR029058">
    <property type="entry name" value="AB_hydrolase_fold"/>
</dbReference>
<evidence type="ECO:0000256" key="1">
    <source>
        <dbReference type="PIRSR" id="PIRSR639069-1"/>
    </source>
</evidence>
<dbReference type="RefSeq" id="WP_369045276.1">
    <property type="nucleotide sequence ID" value="NZ_CP163302.1"/>
</dbReference>
<feature type="domain" description="Acetyl xylan esterase" evidence="3">
    <location>
        <begin position="103"/>
        <end position="363"/>
    </location>
</feature>
<feature type="active site" description="Nucleophile" evidence="1">
    <location>
        <position position="212"/>
    </location>
</feature>
<dbReference type="AlphaFoldDB" id="A0AB39L287"/>
<dbReference type="GO" id="GO:0052689">
    <property type="term" value="F:carboxylic ester hydrolase activity"/>
    <property type="evidence" value="ECO:0007669"/>
    <property type="project" value="TreeGrafter"/>
</dbReference>
<evidence type="ECO:0000256" key="2">
    <source>
        <dbReference type="PIRSR" id="PIRSR639069-2"/>
    </source>
</evidence>